<dbReference type="AlphaFoldDB" id="A0A5U0PR99"/>
<gene>
    <name evidence="1" type="ORF">DOP06_16175</name>
</gene>
<organism evidence="1">
    <name type="scientific">Salmonella enterica</name>
    <name type="common">Salmonella choleraesuis</name>
    <dbReference type="NCBI Taxonomy" id="28901"/>
    <lineage>
        <taxon>Bacteria</taxon>
        <taxon>Pseudomonadati</taxon>
        <taxon>Pseudomonadota</taxon>
        <taxon>Gammaproteobacteria</taxon>
        <taxon>Enterobacterales</taxon>
        <taxon>Enterobacteriaceae</taxon>
        <taxon>Salmonella</taxon>
    </lineage>
</organism>
<protein>
    <submittedName>
        <fullName evidence="1">DUF4755 domain-containing protein</fullName>
    </submittedName>
</protein>
<dbReference type="Pfam" id="PF15947">
    <property type="entry name" value="DUF4755"/>
    <property type="match status" value="1"/>
</dbReference>
<proteinExistence type="predicted"/>
<dbReference type="InterPro" id="IPR031863">
    <property type="entry name" value="DUF4755"/>
</dbReference>
<sequence>MDYFIILTILIAIIFGGIQSVVKKQKMSAFNEVLDGDVLSYECQGSGIVIDTKNKTVCTFNKDKKCTYRYDQIREINYSLSEAGAVYNTGTNFSSLVKTAGANSNEQMLANKRSGIFILTDDIKNPSWKINLPLKNKTASSNQEICDRWILIFKKYVL</sequence>
<reference evidence="1" key="1">
    <citation type="submission" date="2018-06" db="EMBL/GenBank/DDBJ databases">
        <authorList>
            <consortium name="PulseNet: The National Subtyping Network for Foodborne Disease Surveillance"/>
            <person name="Tarr C.L."/>
            <person name="Trees E."/>
            <person name="Katz L.S."/>
            <person name="Carleton-Romer H.A."/>
            <person name="Stroika S."/>
            <person name="Kucerova Z."/>
            <person name="Roache K.F."/>
            <person name="Sabol A.L."/>
            <person name="Besser J."/>
            <person name="Gerner-Smidt P."/>
        </authorList>
    </citation>
    <scope>NUCLEOTIDE SEQUENCE</scope>
    <source>
        <strain evidence="1">PNUSAS042833</strain>
    </source>
</reference>
<comment type="caution">
    <text evidence="1">The sequence shown here is derived from an EMBL/GenBank/DDBJ whole genome shotgun (WGS) entry which is preliminary data.</text>
</comment>
<dbReference type="EMBL" id="AAGIQJ010000016">
    <property type="protein sequence ID" value="EBO4785037.1"/>
    <property type="molecule type" value="Genomic_DNA"/>
</dbReference>
<accession>A0A5U0PR99</accession>
<evidence type="ECO:0000313" key="1">
    <source>
        <dbReference type="EMBL" id="EBO4785037.1"/>
    </source>
</evidence>
<name>A0A5U0PR99_SALER</name>